<dbReference type="AlphaFoldDB" id="A0A3B0VNP4"/>
<evidence type="ECO:0000313" key="2">
    <source>
        <dbReference type="EMBL" id="VAW33776.1"/>
    </source>
</evidence>
<name>A0A3B0VNP4_9ZZZZ</name>
<protein>
    <submittedName>
        <fullName evidence="2">Uncharacterized protein</fullName>
    </submittedName>
</protein>
<organism evidence="2">
    <name type="scientific">hydrothermal vent metagenome</name>
    <dbReference type="NCBI Taxonomy" id="652676"/>
    <lineage>
        <taxon>unclassified sequences</taxon>
        <taxon>metagenomes</taxon>
        <taxon>ecological metagenomes</taxon>
    </lineage>
</organism>
<feature type="transmembrane region" description="Helical" evidence="1">
    <location>
        <begin position="46"/>
        <end position="67"/>
    </location>
</feature>
<keyword evidence="1" id="KW-1133">Transmembrane helix</keyword>
<sequence length="152" mass="17195">MPVGAWQYRFCSACICFSSGPGADKFFDNTDRRVFNRASISLDLLGVVRNCAINVFSMSGLGFYVIIKLGFPNRGRIMKIVLISLYLFFLMSCASTLDNDYTNAKSKTQCPIGYHLEQNNPIEIYNSDKDTSRKTTIEFNCVADSDKKMLHR</sequence>
<reference evidence="2" key="1">
    <citation type="submission" date="2018-06" db="EMBL/GenBank/DDBJ databases">
        <authorList>
            <person name="Zhirakovskaya E."/>
        </authorList>
    </citation>
    <scope>NUCLEOTIDE SEQUENCE</scope>
</reference>
<feature type="transmembrane region" description="Helical" evidence="1">
    <location>
        <begin position="79"/>
        <end position="97"/>
    </location>
</feature>
<keyword evidence="1" id="KW-0812">Transmembrane</keyword>
<accession>A0A3B0VNP4</accession>
<gene>
    <name evidence="2" type="ORF">MNBD_GAMMA01-2229</name>
</gene>
<keyword evidence="1" id="KW-0472">Membrane</keyword>
<dbReference type="EMBL" id="UOEW01000042">
    <property type="protein sequence ID" value="VAW33776.1"/>
    <property type="molecule type" value="Genomic_DNA"/>
</dbReference>
<evidence type="ECO:0000256" key="1">
    <source>
        <dbReference type="SAM" id="Phobius"/>
    </source>
</evidence>
<proteinExistence type="predicted"/>